<feature type="domain" description="Myb-like" evidence="8">
    <location>
        <begin position="9"/>
        <end position="62"/>
    </location>
</feature>
<keyword evidence="5" id="KW-0804">Transcription</keyword>
<keyword evidence="11" id="KW-1185">Reference proteome</keyword>
<protein>
    <submittedName>
        <fullName evidence="10">Uncharacterized protein</fullName>
    </submittedName>
</protein>
<evidence type="ECO:0000259" key="8">
    <source>
        <dbReference type="PROSITE" id="PS50090"/>
    </source>
</evidence>
<evidence type="ECO:0000256" key="3">
    <source>
        <dbReference type="ARBA" id="ARBA00023015"/>
    </source>
</evidence>
<dbReference type="GO" id="GO:0005634">
    <property type="term" value="C:nucleus"/>
    <property type="evidence" value="ECO:0007669"/>
    <property type="project" value="UniProtKB-SubCell"/>
</dbReference>
<feature type="region of interest" description="Disordered" evidence="7">
    <location>
        <begin position="119"/>
        <end position="144"/>
    </location>
</feature>
<evidence type="ECO:0000256" key="4">
    <source>
        <dbReference type="ARBA" id="ARBA00023125"/>
    </source>
</evidence>
<evidence type="ECO:0000313" key="11">
    <source>
        <dbReference type="Proteomes" id="UP000636709"/>
    </source>
</evidence>
<dbReference type="EMBL" id="JACEFO010001809">
    <property type="protein sequence ID" value="KAF8701330.1"/>
    <property type="molecule type" value="Genomic_DNA"/>
</dbReference>
<dbReference type="InterPro" id="IPR001005">
    <property type="entry name" value="SANT/Myb"/>
</dbReference>
<name>A0A835EKJ5_9POAL</name>
<dbReference type="Pfam" id="PF00249">
    <property type="entry name" value="Myb_DNA-binding"/>
    <property type="match status" value="2"/>
</dbReference>
<evidence type="ECO:0000256" key="6">
    <source>
        <dbReference type="ARBA" id="ARBA00023242"/>
    </source>
</evidence>
<dbReference type="PANTHER" id="PTHR48000:SF70">
    <property type="entry name" value="OS08G0248700 PROTEIN"/>
    <property type="match status" value="1"/>
</dbReference>
<keyword evidence="6" id="KW-0539">Nucleus</keyword>
<comment type="subcellular location">
    <subcellularLocation>
        <location evidence="1">Nucleus</location>
    </subcellularLocation>
</comment>
<dbReference type="GO" id="GO:0003677">
    <property type="term" value="F:DNA binding"/>
    <property type="evidence" value="ECO:0007669"/>
    <property type="project" value="UniProtKB-KW"/>
</dbReference>
<dbReference type="FunFam" id="1.10.10.60:FF:000015">
    <property type="entry name" value="Transcription factor RAX3"/>
    <property type="match status" value="1"/>
</dbReference>
<gene>
    <name evidence="10" type="ORF">HU200_033660</name>
</gene>
<sequence>MGRAPCCDKATVKKGPWSPEEDAMLKNYIEEHGTGGNWIALPHKIGLKRCGKSCRLRWLNYLRPNIKHGDFTPEEDSIICSLYISIGSRWSIIAAQLPGRTDNDVKNYWNTKLKKRLLGRRKDRDAQHRQSAAVTSEMSTENMNDGERALSASAMERIQLCMQLQELQNPLGAHHNPLVWPGSGCRTTTLSNNNSFNSNSSSVTVAEPGQSSSINEHLMSGQLEGAAMDGLGSPSSAENSNMISMEAELEELLYGEGNQGMASTVDGGVQQGDVDWWSYEGKSPVVCRDFTPETTTVFQDYTSVYDI</sequence>
<comment type="caution">
    <text evidence="10">The sequence shown here is derived from an EMBL/GenBank/DDBJ whole genome shotgun (WGS) entry which is preliminary data.</text>
</comment>
<dbReference type="CDD" id="cd00167">
    <property type="entry name" value="SANT"/>
    <property type="match status" value="2"/>
</dbReference>
<dbReference type="AlphaFoldDB" id="A0A835EKJ5"/>
<dbReference type="OrthoDB" id="2143914at2759"/>
<dbReference type="PROSITE" id="PS50090">
    <property type="entry name" value="MYB_LIKE"/>
    <property type="match status" value="2"/>
</dbReference>
<keyword evidence="3" id="KW-0805">Transcription regulation</keyword>
<dbReference type="Gramene" id="Dexi6B01G0008200.1">
    <property type="protein sequence ID" value="Dexi6B01G0008200.1:cds"/>
    <property type="gene ID" value="Dexi6B01G0008200"/>
</dbReference>
<evidence type="ECO:0000256" key="1">
    <source>
        <dbReference type="ARBA" id="ARBA00004123"/>
    </source>
</evidence>
<dbReference type="SUPFAM" id="SSF46689">
    <property type="entry name" value="Homeodomain-like"/>
    <property type="match status" value="1"/>
</dbReference>
<keyword evidence="4" id="KW-0238">DNA-binding</keyword>
<organism evidence="10 11">
    <name type="scientific">Digitaria exilis</name>
    <dbReference type="NCBI Taxonomy" id="1010633"/>
    <lineage>
        <taxon>Eukaryota</taxon>
        <taxon>Viridiplantae</taxon>
        <taxon>Streptophyta</taxon>
        <taxon>Embryophyta</taxon>
        <taxon>Tracheophyta</taxon>
        <taxon>Spermatophyta</taxon>
        <taxon>Magnoliopsida</taxon>
        <taxon>Liliopsida</taxon>
        <taxon>Poales</taxon>
        <taxon>Poaceae</taxon>
        <taxon>PACMAD clade</taxon>
        <taxon>Panicoideae</taxon>
        <taxon>Panicodae</taxon>
        <taxon>Paniceae</taxon>
        <taxon>Anthephorinae</taxon>
        <taxon>Digitaria</taxon>
    </lineage>
</organism>
<proteinExistence type="predicted"/>
<feature type="domain" description="HTH myb-type" evidence="9">
    <location>
        <begin position="63"/>
        <end position="117"/>
    </location>
</feature>
<dbReference type="FunFam" id="1.10.10.60:FF:000222">
    <property type="entry name" value="Transcription factor MYB36"/>
    <property type="match status" value="1"/>
</dbReference>
<dbReference type="Proteomes" id="UP000636709">
    <property type="component" value="Unassembled WGS sequence"/>
</dbReference>
<accession>A0A835EKJ5</accession>
<feature type="compositionally biased region" description="Polar residues" evidence="7">
    <location>
        <begin position="129"/>
        <end position="143"/>
    </location>
</feature>
<feature type="domain" description="HTH myb-type" evidence="9">
    <location>
        <begin position="9"/>
        <end position="62"/>
    </location>
</feature>
<dbReference type="PROSITE" id="PS51294">
    <property type="entry name" value="HTH_MYB"/>
    <property type="match status" value="2"/>
</dbReference>
<evidence type="ECO:0000313" key="10">
    <source>
        <dbReference type="EMBL" id="KAF8701330.1"/>
    </source>
</evidence>
<dbReference type="InterPro" id="IPR009057">
    <property type="entry name" value="Homeodomain-like_sf"/>
</dbReference>
<reference evidence="10" key="1">
    <citation type="submission" date="2020-07" db="EMBL/GenBank/DDBJ databases">
        <title>Genome sequence and genetic diversity analysis of an under-domesticated orphan crop, white fonio (Digitaria exilis).</title>
        <authorList>
            <person name="Bennetzen J.L."/>
            <person name="Chen S."/>
            <person name="Ma X."/>
            <person name="Wang X."/>
            <person name="Yssel A.E.J."/>
            <person name="Chaluvadi S.R."/>
            <person name="Johnson M."/>
            <person name="Gangashetty P."/>
            <person name="Hamidou F."/>
            <person name="Sanogo M.D."/>
            <person name="Zwaenepoel A."/>
            <person name="Wallace J."/>
            <person name="Van De Peer Y."/>
            <person name="Van Deynze A."/>
        </authorList>
    </citation>
    <scope>NUCLEOTIDE SEQUENCE</scope>
    <source>
        <tissue evidence="10">Leaves</tissue>
    </source>
</reference>
<dbReference type="SMART" id="SM00717">
    <property type="entry name" value="SANT"/>
    <property type="match status" value="2"/>
</dbReference>
<feature type="domain" description="Myb-like" evidence="8">
    <location>
        <begin position="63"/>
        <end position="113"/>
    </location>
</feature>
<keyword evidence="2" id="KW-0677">Repeat</keyword>
<dbReference type="PANTHER" id="PTHR48000">
    <property type="entry name" value="OS09G0431300 PROTEIN"/>
    <property type="match status" value="1"/>
</dbReference>
<evidence type="ECO:0000259" key="9">
    <source>
        <dbReference type="PROSITE" id="PS51294"/>
    </source>
</evidence>
<dbReference type="Gene3D" id="1.10.10.60">
    <property type="entry name" value="Homeodomain-like"/>
    <property type="match status" value="2"/>
</dbReference>
<evidence type="ECO:0000256" key="5">
    <source>
        <dbReference type="ARBA" id="ARBA00023163"/>
    </source>
</evidence>
<evidence type="ECO:0000256" key="7">
    <source>
        <dbReference type="SAM" id="MobiDB-lite"/>
    </source>
</evidence>
<dbReference type="InterPro" id="IPR017930">
    <property type="entry name" value="Myb_dom"/>
</dbReference>
<evidence type="ECO:0000256" key="2">
    <source>
        <dbReference type="ARBA" id="ARBA00022737"/>
    </source>
</evidence>